<feature type="compositionally biased region" description="Low complexity" evidence="1">
    <location>
        <begin position="138"/>
        <end position="150"/>
    </location>
</feature>
<proteinExistence type="predicted"/>
<dbReference type="Proteomes" id="UP000628854">
    <property type="component" value="Unassembled WGS sequence"/>
</dbReference>
<keyword evidence="4" id="KW-1185">Reference proteome</keyword>
<evidence type="ECO:0000256" key="1">
    <source>
        <dbReference type="SAM" id="MobiDB-lite"/>
    </source>
</evidence>
<organism evidence="3 4">
    <name type="scientific">Henriciella pelagia</name>
    <dbReference type="NCBI Taxonomy" id="1977912"/>
    <lineage>
        <taxon>Bacteria</taxon>
        <taxon>Pseudomonadati</taxon>
        <taxon>Pseudomonadota</taxon>
        <taxon>Alphaproteobacteria</taxon>
        <taxon>Hyphomonadales</taxon>
        <taxon>Hyphomonadaceae</taxon>
        <taxon>Henriciella</taxon>
    </lineage>
</organism>
<accession>A0ABQ1JFX2</accession>
<comment type="caution">
    <text evidence="3">The sequence shown here is derived from an EMBL/GenBank/DDBJ whole genome shotgun (WGS) entry which is preliminary data.</text>
</comment>
<dbReference type="EMBL" id="BMKF01000002">
    <property type="protein sequence ID" value="GGB67948.1"/>
    <property type="molecule type" value="Genomic_DNA"/>
</dbReference>
<evidence type="ECO:0000313" key="4">
    <source>
        <dbReference type="Proteomes" id="UP000628854"/>
    </source>
</evidence>
<sequence>MKIHFAVAGVLAGALAAPGAIAANNDVSNAQLYASLIKNNFQCDALIPAAEQIEASFANWDAIDRAEIVDAFTLLAQPEQEACGSLRSYAAFMSGLAGSSPAVFDAELHLSKRSVSTGTRSSRGDRFKAAKSDFSLFSQSSEMPSSYSPEKTSDYRN</sequence>
<feature type="chain" id="PRO_5047163364" description="TIGR02301 family protein" evidence="2">
    <location>
        <begin position="23"/>
        <end position="157"/>
    </location>
</feature>
<keyword evidence="2" id="KW-0732">Signal</keyword>
<evidence type="ECO:0000256" key="2">
    <source>
        <dbReference type="SAM" id="SignalP"/>
    </source>
</evidence>
<feature type="signal peptide" evidence="2">
    <location>
        <begin position="1"/>
        <end position="22"/>
    </location>
</feature>
<feature type="region of interest" description="Disordered" evidence="1">
    <location>
        <begin position="138"/>
        <end position="157"/>
    </location>
</feature>
<evidence type="ECO:0008006" key="5">
    <source>
        <dbReference type="Google" id="ProtNLM"/>
    </source>
</evidence>
<protein>
    <recommendedName>
        <fullName evidence="5">TIGR02301 family protein</fullName>
    </recommendedName>
</protein>
<reference evidence="4" key="1">
    <citation type="journal article" date="2019" name="Int. J. Syst. Evol. Microbiol.">
        <title>The Global Catalogue of Microorganisms (GCM) 10K type strain sequencing project: providing services to taxonomists for standard genome sequencing and annotation.</title>
        <authorList>
            <consortium name="The Broad Institute Genomics Platform"/>
            <consortium name="The Broad Institute Genome Sequencing Center for Infectious Disease"/>
            <person name="Wu L."/>
            <person name="Ma J."/>
        </authorList>
    </citation>
    <scope>NUCLEOTIDE SEQUENCE [LARGE SCALE GENOMIC DNA]</scope>
    <source>
        <strain evidence="4">CGMCC 1.15928</strain>
    </source>
</reference>
<name>A0ABQ1JFX2_9PROT</name>
<evidence type="ECO:0000313" key="3">
    <source>
        <dbReference type="EMBL" id="GGB67948.1"/>
    </source>
</evidence>
<gene>
    <name evidence="3" type="ORF">GCM10011503_15780</name>
</gene>
<dbReference type="RefSeq" id="WP_084393067.1">
    <property type="nucleotide sequence ID" value="NZ_BMKF01000002.1"/>
</dbReference>